<dbReference type="AlphaFoldDB" id="A0A120AGW8"/>
<dbReference type="EMBL" id="JAJA02000001">
    <property type="protein sequence ID" value="KWS05268.1"/>
    <property type="molecule type" value="Genomic_DNA"/>
</dbReference>
<evidence type="ECO:0000256" key="2">
    <source>
        <dbReference type="ARBA" id="ARBA00022475"/>
    </source>
</evidence>
<dbReference type="PANTHER" id="PTHR36115">
    <property type="entry name" value="PROLINE-RICH ANTIGEN HOMOLOG-RELATED"/>
    <property type="match status" value="1"/>
</dbReference>
<evidence type="ECO:0000256" key="1">
    <source>
        <dbReference type="ARBA" id="ARBA00004651"/>
    </source>
</evidence>
<dbReference type="GO" id="GO:0005886">
    <property type="term" value="C:plasma membrane"/>
    <property type="evidence" value="ECO:0007669"/>
    <property type="project" value="UniProtKB-SubCell"/>
</dbReference>
<accession>A0A120AGW8</accession>
<keyword evidence="3 6" id="KW-0812">Transmembrane</keyword>
<dbReference type="PANTHER" id="PTHR36115:SF4">
    <property type="entry name" value="MEMBRANE PROTEIN"/>
    <property type="match status" value="1"/>
</dbReference>
<evidence type="ECO:0000256" key="4">
    <source>
        <dbReference type="ARBA" id="ARBA00022989"/>
    </source>
</evidence>
<protein>
    <recommendedName>
        <fullName evidence="7">RDD domain-containing protein</fullName>
    </recommendedName>
</protein>
<name>A0A120AGW8_9GAMM</name>
<evidence type="ECO:0000256" key="6">
    <source>
        <dbReference type="SAM" id="Phobius"/>
    </source>
</evidence>
<keyword evidence="5 6" id="KW-0472">Membrane</keyword>
<keyword evidence="9" id="KW-1185">Reference proteome</keyword>
<dbReference type="Proteomes" id="UP000023435">
    <property type="component" value="Unassembled WGS sequence"/>
</dbReference>
<comment type="subcellular location">
    <subcellularLocation>
        <location evidence="1">Cell membrane</location>
        <topology evidence="1">Multi-pass membrane protein</topology>
    </subcellularLocation>
</comment>
<sequence>MDNNQNPYHAPQAEVRRADRAAQLVTASRGQRFINYLIDSLARQAIIFAMMMVYMGIAGEAAVAAMKEPDLVLNLMIGYAVVVLYYVPMEGMFGVTLGKLVTGTRVVDEQGRPPSWGQVLGRTFARFIPFEAFSVLFAREDRVSGWHDRLPKTLVVRIR</sequence>
<feature type="domain" description="RDD" evidence="7">
    <location>
        <begin position="26"/>
        <end position="139"/>
    </location>
</feature>
<feature type="transmembrane region" description="Helical" evidence="6">
    <location>
        <begin position="71"/>
        <end position="87"/>
    </location>
</feature>
<dbReference type="RefSeq" id="WP_036113346.1">
    <property type="nucleotide sequence ID" value="NZ_JAJA02000001.1"/>
</dbReference>
<dbReference type="OrthoDB" id="9793824at2"/>
<dbReference type="InterPro" id="IPR051791">
    <property type="entry name" value="Pra-immunoreactive"/>
</dbReference>
<organism evidence="8 9">
    <name type="scientific">Lysobacter capsici AZ78</name>
    <dbReference type="NCBI Taxonomy" id="1444315"/>
    <lineage>
        <taxon>Bacteria</taxon>
        <taxon>Pseudomonadati</taxon>
        <taxon>Pseudomonadota</taxon>
        <taxon>Gammaproteobacteria</taxon>
        <taxon>Lysobacterales</taxon>
        <taxon>Lysobacteraceae</taxon>
        <taxon>Lysobacter</taxon>
    </lineage>
</organism>
<dbReference type="Pfam" id="PF06271">
    <property type="entry name" value="RDD"/>
    <property type="match status" value="1"/>
</dbReference>
<feature type="transmembrane region" description="Helical" evidence="6">
    <location>
        <begin position="45"/>
        <end position="65"/>
    </location>
</feature>
<gene>
    <name evidence="8" type="ORF">AZ78_2819</name>
</gene>
<proteinExistence type="predicted"/>
<evidence type="ECO:0000313" key="8">
    <source>
        <dbReference type="EMBL" id="KWS05268.1"/>
    </source>
</evidence>
<comment type="caution">
    <text evidence="8">The sequence shown here is derived from an EMBL/GenBank/DDBJ whole genome shotgun (WGS) entry which is preliminary data.</text>
</comment>
<evidence type="ECO:0000256" key="5">
    <source>
        <dbReference type="ARBA" id="ARBA00023136"/>
    </source>
</evidence>
<evidence type="ECO:0000256" key="3">
    <source>
        <dbReference type="ARBA" id="ARBA00022692"/>
    </source>
</evidence>
<keyword evidence="2" id="KW-1003">Cell membrane</keyword>
<evidence type="ECO:0000313" key="9">
    <source>
        <dbReference type="Proteomes" id="UP000023435"/>
    </source>
</evidence>
<reference evidence="8 9" key="1">
    <citation type="journal article" date="2014" name="Genome Announc.">
        <title>Draft Genome Sequence of Lysobacter capsici AZ78, a Bacterium Antagonistic to Plant-Pathogenic Oomycetes.</title>
        <authorList>
            <person name="Puopolo G."/>
            <person name="Sonego P."/>
            <person name="Engelen K."/>
            <person name="Pertot I."/>
        </authorList>
    </citation>
    <scope>NUCLEOTIDE SEQUENCE [LARGE SCALE GENOMIC DNA]</scope>
    <source>
        <strain evidence="8 9">AZ78</strain>
    </source>
</reference>
<keyword evidence="4 6" id="KW-1133">Transmembrane helix</keyword>
<evidence type="ECO:0000259" key="7">
    <source>
        <dbReference type="Pfam" id="PF06271"/>
    </source>
</evidence>
<dbReference type="InterPro" id="IPR010432">
    <property type="entry name" value="RDD"/>
</dbReference>